<comment type="similarity">
    <text evidence="12">Belongs to the phosphatidylserine decarboxylase family. PSD-B subfamily. Prokaryotic type I sub-subfamily.</text>
</comment>
<evidence type="ECO:0000256" key="5">
    <source>
        <dbReference type="ARBA" id="ARBA00023098"/>
    </source>
</evidence>
<dbReference type="EMBL" id="CP000513">
    <property type="protein sequence ID" value="ABQ13849.1"/>
    <property type="molecule type" value="Genomic_DNA"/>
</dbReference>
<comment type="pathway">
    <text evidence="1">Lipid metabolism.</text>
</comment>
<dbReference type="AlphaFoldDB" id="A5EXP8"/>
<keyword evidence="6 12" id="KW-0472">Membrane</keyword>
<dbReference type="InterPro" id="IPR003817">
    <property type="entry name" value="PS_Dcarbxylase"/>
</dbReference>
<evidence type="ECO:0000256" key="6">
    <source>
        <dbReference type="ARBA" id="ARBA00023136"/>
    </source>
</evidence>
<accession>A5EXP8</accession>
<evidence type="ECO:0000256" key="7">
    <source>
        <dbReference type="ARBA" id="ARBA00023145"/>
    </source>
</evidence>
<feature type="modified residue" description="Pyruvic acid (Ser); by autocatalysis" evidence="12">
    <location>
        <position position="242"/>
    </location>
</feature>
<feature type="active site" description="Schiff-base intermediate with substrate; via pyruvic acid; for decarboxylase activity" evidence="12">
    <location>
        <position position="242"/>
    </location>
</feature>
<keyword evidence="5 12" id="KW-0443">Lipid metabolism</keyword>
<dbReference type="InterPro" id="IPR033177">
    <property type="entry name" value="PSD-B"/>
</dbReference>
<evidence type="ECO:0000313" key="14">
    <source>
        <dbReference type="Proteomes" id="UP000000248"/>
    </source>
</evidence>
<feature type="chain" id="PRO_5023577829" description="Phosphatidylserine decarboxylase alpha chain" evidence="12">
    <location>
        <begin position="242"/>
        <end position="277"/>
    </location>
</feature>
<proteinExistence type="inferred from homology"/>
<evidence type="ECO:0000256" key="9">
    <source>
        <dbReference type="ARBA" id="ARBA00023239"/>
    </source>
</evidence>
<dbReference type="NCBIfam" id="TIGR00163">
    <property type="entry name" value="PS_decarb"/>
    <property type="match status" value="1"/>
</dbReference>
<dbReference type="EC" id="4.1.1.65" evidence="12"/>
<feature type="active site" description="Charge relay system; for autoendoproteolytic cleavage activity" evidence="12">
    <location>
        <position position="242"/>
    </location>
</feature>
<evidence type="ECO:0000256" key="10">
    <source>
        <dbReference type="ARBA" id="ARBA00023264"/>
    </source>
</evidence>
<evidence type="ECO:0000256" key="12">
    <source>
        <dbReference type="HAMAP-Rule" id="MF_00662"/>
    </source>
</evidence>
<evidence type="ECO:0000256" key="8">
    <source>
        <dbReference type="ARBA" id="ARBA00023209"/>
    </source>
</evidence>
<keyword evidence="10 12" id="KW-1208">Phospholipid metabolism</keyword>
<evidence type="ECO:0000256" key="3">
    <source>
        <dbReference type="ARBA" id="ARBA00022516"/>
    </source>
</evidence>
<dbReference type="RefSeq" id="WP_012031405.1">
    <property type="nucleotide sequence ID" value="NC_009446.1"/>
</dbReference>
<gene>
    <name evidence="12 13" type="primary">psd</name>
    <name evidence="13" type="ordered locus">DNO_1101</name>
</gene>
<dbReference type="Pfam" id="PF02666">
    <property type="entry name" value="PS_Dcarbxylase"/>
    <property type="match status" value="1"/>
</dbReference>
<feature type="site" description="Cleavage (non-hydrolytic); by autocatalysis" evidence="12">
    <location>
        <begin position="241"/>
        <end position="242"/>
    </location>
</feature>
<keyword evidence="2 12" id="KW-1003">Cell membrane</keyword>
<reference evidence="13 14" key="1">
    <citation type="journal article" date="2007" name="Nat. Biotechnol.">
        <title>Genome sequence and identification of candidate vaccine antigens from the animal pathogen Dichelobacter nodosus.</title>
        <authorList>
            <person name="Myers G.S."/>
            <person name="Parker D."/>
            <person name="Al-Hasani K."/>
            <person name="Kennan R.M."/>
            <person name="Seemann T."/>
            <person name="Ren Q."/>
            <person name="Badger J.H."/>
            <person name="Selengut J.D."/>
            <person name="Deboy R.T."/>
            <person name="Tettelin H."/>
            <person name="Boyce J.D."/>
            <person name="McCarl V.P."/>
            <person name="Han X."/>
            <person name="Nelson W.C."/>
            <person name="Madupu R."/>
            <person name="Mohamoud Y."/>
            <person name="Holley T."/>
            <person name="Fedorova N."/>
            <person name="Khouri H."/>
            <person name="Bottomley S.P."/>
            <person name="Whittington R.J."/>
            <person name="Adler B."/>
            <person name="Songer J.G."/>
            <person name="Rood J.I."/>
            <person name="Paulsen I.T."/>
        </authorList>
    </citation>
    <scope>NUCLEOTIDE SEQUENCE [LARGE SCALE GENOMIC DNA]</scope>
    <source>
        <strain evidence="13 14">VCS1703A</strain>
    </source>
</reference>
<comment type="subunit">
    <text evidence="12">Heterodimer of a large membrane-associated beta subunit and a small pyruvoyl-containing alpha subunit.</text>
</comment>
<dbReference type="UniPathway" id="UPA00558">
    <property type="reaction ID" value="UER00616"/>
</dbReference>
<dbReference type="InterPro" id="IPR033178">
    <property type="entry name" value="PSD_type1_pro"/>
</dbReference>
<dbReference type="GO" id="GO:0004609">
    <property type="term" value="F:phosphatidylserine decarboxylase activity"/>
    <property type="evidence" value="ECO:0007669"/>
    <property type="project" value="UniProtKB-UniRule"/>
</dbReference>
<comment type="function">
    <text evidence="12">Catalyzes the formation of phosphatidylethanolamine (PtdEtn) from phosphatidylserine (PtdSer).</text>
</comment>
<dbReference type="KEGG" id="dno:DNO_1101"/>
<comment type="subcellular location">
    <subcellularLocation>
        <location evidence="12">Cell membrane</location>
        <topology evidence="12">Peripheral membrane protein</topology>
    </subcellularLocation>
</comment>
<keyword evidence="7 12" id="KW-0865">Zymogen</keyword>
<name>A5EXP8_DICNV</name>
<dbReference type="HAMAP" id="MF_00662">
    <property type="entry name" value="PS_decarb_PSD_B_type1"/>
    <property type="match status" value="1"/>
</dbReference>
<comment type="PTM">
    <text evidence="12">Is synthesized initially as an inactive proenzyme. Formation of the active enzyme involves a self-maturation process in which the active site pyruvoyl group is generated from an internal serine residue via an autocatalytic post-translational modification. Two non-identical subunits are generated from the proenzyme in this reaction, and the pyruvate is formed at the N-terminus of the alpha chain, which is derived from the carboxyl end of the proenzyme. The autoendoproteolytic cleavage occurs by a canonical serine protease mechanism, in which the side chain hydroxyl group of the serine supplies its oxygen atom to form the C-terminus of the beta chain, while the remainder of the serine residue undergoes an oxidative deamination to produce ammonia and the pyruvoyl prosthetic group on the alpha chain. During this reaction, the Ser that is part of the protease active site of the proenzyme becomes the pyruvoyl prosthetic group, which constitutes an essential element of the active site of the mature decarboxylase.</text>
</comment>
<feature type="active site" description="Charge relay system; for autoendoproteolytic cleavage activity" evidence="12">
    <location>
        <position position="142"/>
    </location>
</feature>
<dbReference type="Proteomes" id="UP000000248">
    <property type="component" value="Chromosome"/>
</dbReference>
<comment type="catalytic activity">
    <reaction evidence="12">
        <text>a 1,2-diacyl-sn-glycero-3-phospho-L-serine + H(+) = a 1,2-diacyl-sn-glycero-3-phosphoethanolamine + CO2</text>
        <dbReference type="Rhea" id="RHEA:20828"/>
        <dbReference type="ChEBI" id="CHEBI:15378"/>
        <dbReference type="ChEBI" id="CHEBI:16526"/>
        <dbReference type="ChEBI" id="CHEBI:57262"/>
        <dbReference type="ChEBI" id="CHEBI:64612"/>
        <dbReference type="EC" id="4.1.1.65"/>
    </reaction>
</comment>
<keyword evidence="4 12" id="KW-0210">Decarboxylase</keyword>
<evidence type="ECO:0000256" key="2">
    <source>
        <dbReference type="ARBA" id="ARBA00022475"/>
    </source>
</evidence>
<dbReference type="PANTHER" id="PTHR10067:SF6">
    <property type="entry name" value="PHOSPHATIDYLSERINE DECARBOXYLASE PROENZYME, MITOCHONDRIAL"/>
    <property type="match status" value="1"/>
</dbReference>
<dbReference type="HOGENOM" id="CLU_029061_4_1_6"/>
<dbReference type="PANTHER" id="PTHR10067">
    <property type="entry name" value="PHOSPHATIDYLSERINE DECARBOXYLASE"/>
    <property type="match status" value="1"/>
</dbReference>
<dbReference type="OrthoDB" id="9802030at2"/>
<keyword evidence="3 12" id="KW-0444">Lipid biosynthesis</keyword>
<dbReference type="GO" id="GO:0006646">
    <property type="term" value="P:phosphatidylethanolamine biosynthetic process"/>
    <property type="evidence" value="ECO:0007669"/>
    <property type="project" value="UniProtKB-UniRule"/>
</dbReference>
<sequence>MFYYYYRLLPRKLLSRLFYWLARIKIVWIKNVLIRGFCFVTKANTDFAAEKDPFAYPTLNAFFTRTLAADARPIDAAPESIISPVDGRCAYYHTIENGLMIQAKSQRYSLAALLNSYELAQAYESGTAITLYLAPDDYHRVHMPCDGHLVSMTFCPGDKHSVALDLLEKIPLLFAGNERLVCHFETELGKMSVIFVGALNVSSISTVWHGIVSDNGADNHYFYPEKPFFAKGAELGQFNLGSTVILCFQSQQIDWQNEKLNNRDKILMGEKIACTYS</sequence>
<dbReference type="GO" id="GO:0005886">
    <property type="term" value="C:plasma membrane"/>
    <property type="evidence" value="ECO:0007669"/>
    <property type="project" value="UniProtKB-SubCell"/>
</dbReference>
<dbReference type="eggNOG" id="COG0688">
    <property type="taxonomic scope" value="Bacteria"/>
</dbReference>
<organism evidence="13 14">
    <name type="scientific">Dichelobacter nodosus (strain VCS1703A)</name>
    <dbReference type="NCBI Taxonomy" id="246195"/>
    <lineage>
        <taxon>Bacteria</taxon>
        <taxon>Pseudomonadati</taxon>
        <taxon>Pseudomonadota</taxon>
        <taxon>Gammaproteobacteria</taxon>
        <taxon>Cardiobacteriales</taxon>
        <taxon>Cardiobacteriaceae</taxon>
        <taxon>Dichelobacter</taxon>
    </lineage>
</organism>
<keyword evidence="8 12" id="KW-0594">Phospholipid biosynthesis</keyword>
<protein>
    <recommendedName>
        <fullName evidence="12">Phosphatidylserine decarboxylase proenzyme</fullName>
        <ecNumber evidence="12">4.1.1.65</ecNumber>
    </recommendedName>
    <component>
        <recommendedName>
            <fullName evidence="12">Phosphatidylserine decarboxylase alpha chain</fullName>
        </recommendedName>
    </component>
    <component>
        <recommendedName>
            <fullName evidence="12">Phosphatidylserine decarboxylase beta chain</fullName>
        </recommendedName>
    </component>
</protein>
<keyword evidence="11 12" id="KW-0670">Pyruvate</keyword>
<keyword evidence="9 12" id="KW-0456">Lyase</keyword>
<evidence type="ECO:0000256" key="4">
    <source>
        <dbReference type="ARBA" id="ARBA00022793"/>
    </source>
</evidence>
<comment type="pathway">
    <text evidence="12">Phospholipid metabolism; phosphatidylethanolamine biosynthesis; phosphatidylethanolamine from CDP-diacylglycerol: step 2/2.</text>
</comment>
<dbReference type="STRING" id="246195.DNO_1101"/>
<comment type="cofactor">
    <cofactor evidence="12">
        <name>pyruvate</name>
        <dbReference type="ChEBI" id="CHEBI:15361"/>
    </cofactor>
    <text evidence="12">Binds 1 pyruvoyl group covalently per subunit.</text>
</comment>
<feature type="chain" id="PRO_5023577828" description="Phosphatidylserine decarboxylase beta chain" evidence="12">
    <location>
        <begin position="1"/>
        <end position="241"/>
    </location>
</feature>
<keyword evidence="14" id="KW-1185">Reference proteome</keyword>
<evidence type="ECO:0000256" key="11">
    <source>
        <dbReference type="ARBA" id="ARBA00023317"/>
    </source>
</evidence>
<evidence type="ECO:0000256" key="1">
    <source>
        <dbReference type="ARBA" id="ARBA00005189"/>
    </source>
</evidence>
<feature type="active site" description="Charge relay system; for autoendoproteolytic cleavage activity" evidence="12">
    <location>
        <position position="86"/>
    </location>
</feature>
<evidence type="ECO:0000313" key="13">
    <source>
        <dbReference type="EMBL" id="ABQ13849.1"/>
    </source>
</evidence>